<evidence type="ECO:0000256" key="3">
    <source>
        <dbReference type="ARBA" id="ARBA00022741"/>
    </source>
</evidence>
<keyword evidence="4" id="KW-0418">Kinase</keyword>
<dbReference type="InterPro" id="IPR011009">
    <property type="entry name" value="Kinase-like_dom_sf"/>
</dbReference>
<organism evidence="10 11">
    <name type="scientific">Coccomyxa viridis</name>
    <dbReference type="NCBI Taxonomy" id="1274662"/>
    <lineage>
        <taxon>Eukaryota</taxon>
        <taxon>Viridiplantae</taxon>
        <taxon>Chlorophyta</taxon>
        <taxon>core chlorophytes</taxon>
        <taxon>Trebouxiophyceae</taxon>
        <taxon>Trebouxiophyceae incertae sedis</taxon>
        <taxon>Coccomyxaceae</taxon>
        <taxon>Coccomyxa</taxon>
    </lineage>
</organism>
<keyword evidence="2" id="KW-0808">Transferase</keyword>
<name>A0AAV1HSD0_9CHLO</name>
<dbReference type="GO" id="GO:0005952">
    <property type="term" value="C:cAMP-dependent protein kinase complex"/>
    <property type="evidence" value="ECO:0007669"/>
    <property type="project" value="TreeGrafter"/>
</dbReference>
<evidence type="ECO:0000256" key="8">
    <source>
        <dbReference type="SAM" id="MobiDB-lite"/>
    </source>
</evidence>
<dbReference type="FunFam" id="3.30.200.20:FF:000042">
    <property type="entry name" value="Aurora kinase A"/>
    <property type="match status" value="1"/>
</dbReference>
<comment type="similarity">
    <text evidence="7">Belongs to the protein kinase superfamily.</text>
</comment>
<dbReference type="InterPro" id="IPR000719">
    <property type="entry name" value="Prot_kinase_dom"/>
</dbReference>
<reference evidence="10 11" key="1">
    <citation type="submission" date="2023-10" db="EMBL/GenBank/DDBJ databases">
        <authorList>
            <person name="Maclean D."/>
            <person name="Macfadyen A."/>
        </authorList>
    </citation>
    <scope>NUCLEOTIDE SEQUENCE [LARGE SCALE GENOMIC DNA]</scope>
</reference>
<feature type="binding site" evidence="6">
    <location>
        <position position="112"/>
    </location>
    <ligand>
        <name>ATP</name>
        <dbReference type="ChEBI" id="CHEBI:30616"/>
    </ligand>
</feature>
<dbReference type="PROSITE" id="PS00107">
    <property type="entry name" value="PROTEIN_KINASE_ATP"/>
    <property type="match status" value="1"/>
</dbReference>
<gene>
    <name evidence="10" type="ORF">CVIRNUC_000624</name>
</gene>
<evidence type="ECO:0000313" key="10">
    <source>
        <dbReference type="EMBL" id="CAK0735698.1"/>
    </source>
</evidence>
<dbReference type="Proteomes" id="UP001314263">
    <property type="component" value="Unassembled WGS sequence"/>
</dbReference>
<dbReference type="EMBL" id="CAUYUE010000001">
    <property type="protein sequence ID" value="CAK0735698.1"/>
    <property type="molecule type" value="Genomic_DNA"/>
</dbReference>
<sequence length="267" mass="29955">MKSIFPSHFSLQIKEKLRDRTSGISSKDGVEGSSKRGSKETPRDRLEIKAYSPSPIYIKAPATPKRPADDLKHRYDGCAISDFIQGPVLGTGSFGRVLLAHHRLTGEICAIKALSKAHLVKNQQVIHLKAERDVLRMVNHPGLVSMLGAFQDMAYVYFVMEYVPGGEFFRQLRLREKLPEDAARFYGAQIVDAFEYLHGREIVYRDLKPENLLLDSRGHMKITDLGFAKIVTGDKRTYTLCGTPDYLAPEIILNKVRAMQACAAKCS</sequence>
<dbReference type="PANTHER" id="PTHR24353:SF37">
    <property type="entry name" value="CAMP-DEPENDENT PROTEIN KINASE CATALYTIC SUBUNIT PRKX"/>
    <property type="match status" value="1"/>
</dbReference>
<evidence type="ECO:0000256" key="2">
    <source>
        <dbReference type="ARBA" id="ARBA00022679"/>
    </source>
</evidence>
<evidence type="ECO:0000256" key="1">
    <source>
        <dbReference type="ARBA" id="ARBA00022527"/>
    </source>
</evidence>
<proteinExistence type="inferred from homology"/>
<dbReference type="SUPFAM" id="SSF56112">
    <property type="entry name" value="Protein kinase-like (PK-like)"/>
    <property type="match status" value="1"/>
</dbReference>
<evidence type="ECO:0000259" key="9">
    <source>
        <dbReference type="PROSITE" id="PS50011"/>
    </source>
</evidence>
<dbReference type="AlphaFoldDB" id="A0AAV1HSD0"/>
<evidence type="ECO:0000313" key="11">
    <source>
        <dbReference type="Proteomes" id="UP001314263"/>
    </source>
</evidence>
<dbReference type="GO" id="GO:0005524">
    <property type="term" value="F:ATP binding"/>
    <property type="evidence" value="ECO:0007669"/>
    <property type="project" value="UniProtKB-UniRule"/>
</dbReference>
<feature type="compositionally biased region" description="Basic and acidic residues" evidence="8">
    <location>
        <begin position="28"/>
        <end position="45"/>
    </location>
</feature>
<protein>
    <recommendedName>
        <fullName evidence="9">Protein kinase domain-containing protein</fullName>
    </recommendedName>
</protein>
<dbReference type="InterPro" id="IPR008271">
    <property type="entry name" value="Ser/Thr_kinase_AS"/>
</dbReference>
<feature type="domain" description="Protein kinase" evidence="9">
    <location>
        <begin position="83"/>
        <end position="267"/>
    </location>
</feature>
<comment type="caution">
    <text evidence="10">The sequence shown here is derived from an EMBL/GenBank/DDBJ whole genome shotgun (WGS) entry which is preliminary data.</text>
</comment>
<keyword evidence="3 6" id="KW-0547">Nucleotide-binding</keyword>
<dbReference type="PROSITE" id="PS50011">
    <property type="entry name" value="PROTEIN_KINASE_DOM"/>
    <property type="match status" value="1"/>
</dbReference>
<feature type="region of interest" description="Disordered" evidence="8">
    <location>
        <begin position="16"/>
        <end position="45"/>
    </location>
</feature>
<evidence type="ECO:0000256" key="4">
    <source>
        <dbReference type="ARBA" id="ARBA00022777"/>
    </source>
</evidence>
<dbReference type="FunFam" id="1.10.510.10:FF:000551">
    <property type="entry name" value="Non-specific serine/threonine protein kinase"/>
    <property type="match status" value="1"/>
</dbReference>
<dbReference type="Gene3D" id="3.30.200.20">
    <property type="entry name" value="Phosphorylase Kinase, domain 1"/>
    <property type="match status" value="1"/>
</dbReference>
<keyword evidence="5 6" id="KW-0067">ATP-binding</keyword>
<dbReference type="PANTHER" id="PTHR24353">
    <property type="entry name" value="CYCLIC NUCLEOTIDE-DEPENDENT PROTEIN KINASE"/>
    <property type="match status" value="1"/>
</dbReference>
<dbReference type="SMART" id="SM00220">
    <property type="entry name" value="S_TKc"/>
    <property type="match status" value="1"/>
</dbReference>
<dbReference type="GO" id="GO:0004691">
    <property type="term" value="F:cAMP-dependent protein kinase activity"/>
    <property type="evidence" value="ECO:0007669"/>
    <property type="project" value="TreeGrafter"/>
</dbReference>
<evidence type="ECO:0000256" key="5">
    <source>
        <dbReference type="ARBA" id="ARBA00022840"/>
    </source>
</evidence>
<keyword evidence="11" id="KW-1185">Reference proteome</keyword>
<accession>A0AAV1HSD0</accession>
<keyword evidence="1 7" id="KW-0723">Serine/threonine-protein kinase</keyword>
<dbReference type="InterPro" id="IPR017441">
    <property type="entry name" value="Protein_kinase_ATP_BS"/>
</dbReference>
<evidence type="ECO:0000256" key="7">
    <source>
        <dbReference type="RuleBase" id="RU000304"/>
    </source>
</evidence>
<dbReference type="PROSITE" id="PS00108">
    <property type="entry name" value="PROTEIN_KINASE_ST"/>
    <property type="match status" value="1"/>
</dbReference>
<evidence type="ECO:0000256" key="6">
    <source>
        <dbReference type="PROSITE-ProRule" id="PRU10141"/>
    </source>
</evidence>
<dbReference type="Gene3D" id="1.10.510.10">
    <property type="entry name" value="Transferase(Phosphotransferase) domain 1"/>
    <property type="match status" value="1"/>
</dbReference>
<dbReference type="Pfam" id="PF00069">
    <property type="entry name" value="Pkinase"/>
    <property type="match status" value="1"/>
</dbReference>